<protein>
    <recommendedName>
        <fullName evidence="2">Replication-associated recombination protein A</fullName>
    </recommendedName>
</protein>
<dbReference type="SMART" id="SM00382">
    <property type="entry name" value="AAA"/>
    <property type="match status" value="1"/>
</dbReference>
<evidence type="ECO:0000259" key="5">
    <source>
        <dbReference type="SMART" id="SM00382"/>
    </source>
</evidence>
<dbReference type="SUPFAM" id="SSF52540">
    <property type="entry name" value="P-loop containing nucleoside triphosphate hydrolases"/>
    <property type="match status" value="1"/>
</dbReference>
<dbReference type="RefSeq" id="WP_068723227.1">
    <property type="nucleotide sequence ID" value="NZ_LSKU01000001.1"/>
</dbReference>
<sequence length="431" mass="48040">MYDLFSSTTNQFSPLADRLRPRNLDEYIGQKHIVGKGKLLRRAIEADRISSIILYGPPGTGKTSLAYVISQVTQSEFVRLNAVSAGVKEVREVIEKASEQVRLYGRKTILFLDEIHRFNKAQQDALLPSVEKGDLILIGATTENPFFEVNSALLSRSQLFRLEPLIEDEMKEALEMALTDKERGLGNEPVEMEDEALQHIIYTANGDLRKALNALELAVTTSPPDADGKIRVTLAIAEESIQQPAIRYDTGDARYDMMSAMIKSIRGSATDAALYWMARMLEAGEDPKLIVRRLIVHASEDIGMANPNALEQAIATLHALQAVGLPEARINIAQCVIYLSESPKSNSVIQAIDSALSDVRKGMLGQVPSHLRDAHYKGAKQLGHGIGYKYPHNYPNHFVEQQYLPNGMSETQYYFPSDQGMEAKLQQRKRK</sequence>
<evidence type="ECO:0000313" key="6">
    <source>
        <dbReference type="EMBL" id="KXG43124.1"/>
    </source>
</evidence>
<dbReference type="InterPro" id="IPR008921">
    <property type="entry name" value="DNA_pol3_clamp-load_cplx_C"/>
</dbReference>
<dbReference type="Pfam" id="PF00004">
    <property type="entry name" value="AAA"/>
    <property type="match status" value="1"/>
</dbReference>
<dbReference type="FunFam" id="1.20.272.10:FF:000001">
    <property type="entry name" value="Putative AAA family ATPase"/>
    <property type="match status" value="1"/>
</dbReference>
<comment type="caution">
    <text evidence="6">The sequence shown here is derived from an EMBL/GenBank/DDBJ whole genome shotgun (WGS) entry which is preliminary data.</text>
</comment>
<dbReference type="CDD" id="cd18139">
    <property type="entry name" value="HLD_clamp_RarA"/>
    <property type="match status" value="1"/>
</dbReference>
<dbReference type="GO" id="GO:0016887">
    <property type="term" value="F:ATP hydrolysis activity"/>
    <property type="evidence" value="ECO:0007669"/>
    <property type="project" value="InterPro"/>
</dbReference>
<name>A0A135L284_9BACI</name>
<dbReference type="InterPro" id="IPR051314">
    <property type="entry name" value="AAA_ATPase_RarA/MGS1/WRNIP1"/>
</dbReference>
<dbReference type="GO" id="GO:0008047">
    <property type="term" value="F:enzyme activator activity"/>
    <property type="evidence" value="ECO:0007669"/>
    <property type="project" value="TreeGrafter"/>
</dbReference>
<dbReference type="GO" id="GO:0003677">
    <property type="term" value="F:DNA binding"/>
    <property type="evidence" value="ECO:0007669"/>
    <property type="project" value="InterPro"/>
</dbReference>
<keyword evidence="4" id="KW-0067">ATP-binding</keyword>
<dbReference type="GO" id="GO:0006261">
    <property type="term" value="P:DNA-templated DNA replication"/>
    <property type="evidence" value="ECO:0007669"/>
    <property type="project" value="TreeGrafter"/>
</dbReference>
<dbReference type="STRING" id="1413211.U473_03110"/>
<comment type="similarity">
    <text evidence="1">Belongs to the AAA ATPase family. RarA/MGS1/WRNIP1 subfamily.</text>
</comment>
<evidence type="ECO:0000256" key="2">
    <source>
        <dbReference type="ARBA" id="ARBA00020776"/>
    </source>
</evidence>
<dbReference type="SUPFAM" id="SSF48019">
    <property type="entry name" value="post-AAA+ oligomerization domain-like"/>
    <property type="match status" value="1"/>
</dbReference>
<evidence type="ECO:0000313" key="7">
    <source>
        <dbReference type="Proteomes" id="UP000070352"/>
    </source>
</evidence>
<dbReference type="EMBL" id="LSKU01000001">
    <property type="protein sequence ID" value="KXG43124.1"/>
    <property type="molecule type" value="Genomic_DNA"/>
</dbReference>
<dbReference type="PANTHER" id="PTHR13779">
    <property type="entry name" value="WERNER HELICASE-INTERACTING PROTEIN 1 FAMILY MEMBER"/>
    <property type="match status" value="1"/>
</dbReference>
<dbReference type="InterPro" id="IPR027417">
    <property type="entry name" value="P-loop_NTPase"/>
</dbReference>
<dbReference type="InterPro" id="IPR021886">
    <property type="entry name" value="MgsA_C"/>
</dbReference>
<dbReference type="Gene3D" id="1.20.272.10">
    <property type="match status" value="1"/>
</dbReference>
<dbReference type="CDD" id="cd00009">
    <property type="entry name" value="AAA"/>
    <property type="match status" value="1"/>
</dbReference>
<gene>
    <name evidence="6" type="ORF">U473_03110</name>
</gene>
<dbReference type="GO" id="GO:0000731">
    <property type="term" value="P:DNA synthesis involved in DNA repair"/>
    <property type="evidence" value="ECO:0007669"/>
    <property type="project" value="TreeGrafter"/>
</dbReference>
<dbReference type="FunFam" id="1.10.3710.10:FF:000003">
    <property type="entry name" value="ATPase, AAA family protein"/>
    <property type="match status" value="1"/>
</dbReference>
<evidence type="ECO:0000256" key="4">
    <source>
        <dbReference type="ARBA" id="ARBA00022840"/>
    </source>
</evidence>
<dbReference type="OrthoDB" id="9778364at2"/>
<feature type="domain" description="AAA+ ATPase" evidence="5">
    <location>
        <begin position="48"/>
        <end position="165"/>
    </location>
</feature>
<dbReference type="Pfam" id="PF12002">
    <property type="entry name" value="MgsA_C"/>
    <property type="match status" value="1"/>
</dbReference>
<reference evidence="6 7" key="1">
    <citation type="submission" date="2016-02" db="EMBL/GenBank/DDBJ databases">
        <title>Draft Genome for Tepidibacillus decaturensis nov. sp. Strain Z9, an Anaerobic, Moderately Thermophilic and Heterotrophic Bacterium from Deep Subsurface of the Illinois Basin, USA.</title>
        <authorList>
            <person name="Dong Y."/>
            <person name="Chang J.Y."/>
            <person name="Sanford R."/>
            <person name="Fouke B.W."/>
        </authorList>
    </citation>
    <scope>NUCLEOTIDE SEQUENCE [LARGE SCALE GENOMIC DNA]</scope>
    <source>
        <strain evidence="6 7">Z9</strain>
    </source>
</reference>
<proteinExistence type="inferred from homology"/>
<dbReference type="InterPro" id="IPR003593">
    <property type="entry name" value="AAA+_ATPase"/>
</dbReference>
<dbReference type="Proteomes" id="UP000070352">
    <property type="component" value="Unassembled WGS sequence"/>
</dbReference>
<keyword evidence="7" id="KW-1185">Reference proteome</keyword>
<dbReference type="PANTHER" id="PTHR13779:SF7">
    <property type="entry name" value="ATPASE WRNIP1"/>
    <property type="match status" value="1"/>
</dbReference>
<organism evidence="6 7">
    <name type="scientific">Tepidibacillus decaturensis</name>
    <dbReference type="NCBI Taxonomy" id="1413211"/>
    <lineage>
        <taxon>Bacteria</taxon>
        <taxon>Bacillati</taxon>
        <taxon>Bacillota</taxon>
        <taxon>Bacilli</taxon>
        <taxon>Bacillales</taxon>
        <taxon>Bacillaceae</taxon>
        <taxon>Tepidibacillus</taxon>
    </lineage>
</organism>
<evidence type="ECO:0000256" key="3">
    <source>
        <dbReference type="ARBA" id="ARBA00022741"/>
    </source>
</evidence>
<dbReference type="AlphaFoldDB" id="A0A135L284"/>
<dbReference type="Gene3D" id="1.10.3710.10">
    <property type="entry name" value="DNA polymerase III clamp loader subunits, C-terminal domain"/>
    <property type="match status" value="1"/>
</dbReference>
<dbReference type="FunFam" id="1.10.8.60:FF:000029">
    <property type="entry name" value="Replication-associated recombination protein A"/>
    <property type="match status" value="1"/>
</dbReference>
<dbReference type="Gene3D" id="1.10.8.60">
    <property type="match status" value="1"/>
</dbReference>
<keyword evidence="3" id="KW-0547">Nucleotide-binding</keyword>
<dbReference type="InterPro" id="IPR032423">
    <property type="entry name" value="AAA_assoc_2"/>
</dbReference>
<dbReference type="Pfam" id="PF16193">
    <property type="entry name" value="AAA_assoc_2"/>
    <property type="match status" value="1"/>
</dbReference>
<accession>A0A135L284</accession>
<dbReference type="Gene3D" id="3.40.50.300">
    <property type="entry name" value="P-loop containing nucleotide triphosphate hydrolases"/>
    <property type="match status" value="1"/>
</dbReference>
<dbReference type="InterPro" id="IPR003959">
    <property type="entry name" value="ATPase_AAA_core"/>
</dbReference>
<dbReference type="GO" id="GO:0017116">
    <property type="term" value="F:single-stranded DNA helicase activity"/>
    <property type="evidence" value="ECO:0007669"/>
    <property type="project" value="TreeGrafter"/>
</dbReference>
<dbReference type="FunFam" id="3.40.50.300:FF:000345">
    <property type="entry name" value="AAA family ATPase"/>
    <property type="match status" value="1"/>
</dbReference>
<dbReference type="GO" id="GO:0005524">
    <property type="term" value="F:ATP binding"/>
    <property type="evidence" value="ECO:0007669"/>
    <property type="project" value="UniProtKB-KW"/>
</dbReference>
<evidence type="ECO:0000256" key="1">
    <source>
        <dbReference type="ARBA" id="ARBA00008959"/>
    </source>
</evidence>